<dbReference type="AlphaFoldDB" id="A0A4Q0ZHF4"/>
<evidence type="ECO:0000313" key="1">
    <source>
        <dbReference type="EMBL" id="RXJ85899.1"/>
    </source>
</evidence>
<accession>A0A4Q0ZHF4</accession>
<comment type="caution">
    <text evidence="1">The sequence shown here is derived from an EMBL/GenBank/DDBJ whole genome shotgun (WGS) entry which is preliminary data.</text>
</comment>
<protein>
    <submittedName>
        <fullName evidence="1">Uncharacterized protein</fullName>
    </submittedName>
</protein>
<sequence>MATAINKGFKTEEILRIYFLKNGYYVARGIPFNYRGFAITDIDLWLYNRTSSVSREISIVDIKNKKTPQAIERIFWVKGLQAAVNATNALIATTDKRPDVKDFGKDLDVFVLDGNFLSKIQQYEQSLESRLTDEEIISMIDSYSLSKLDGDWKTKFLEAKSLLALGLNFDNTNKLLNINKFFLEQVLTKSSQKEISLRIFYAICSYIAINLDYIQRDLAFLEDANSRKNAFKNGFRYGNKGEKEIKRIIDMSLSFVEQYSDNGQSIASQARYNISKQFESMPTDILAEYFSDNKVLKSVFTVALELELLSVNRIFKLHIDSTPEVKSFIAVLLDFYGIDRVSFANSIEYKS</sequence>
<evidence type="ECO:0000313" key="2">
    <source>
        <dbReference type="Proteomes" id="UP000290870"/>
    </source>
</evidence>
<proteinExistence type="predicted"/>
<name>A0A4Q0ZHF4_9BACT</name>
<reference evidence="1 2" key="1">
    <citation type="submission" date="2017-10" db="EMBL/GenBank/DDBJ databases">
        <title>Genomics of the genus Arcobacter.</title>
        <authorList>
            <person name="Perez-Cataluna A."/>
            <person name="Figueras M.J."/>
        </authorList>
    </citation>
    <scope>NUCLEOTIDE SEQUENCE [LARGE SCALE GENOMIC DNA]</scope>
    <source>
        <strain evidence="1 2">F26</strain>
    </source>
</reference>
<dbReference type="OrthoDB" id="1437692at2"/>
<dbReference type="RefSeq" id="WP_128985432.1">
    <property type="nucleotide sequence ID" value="NZ_PDJZ01000001.1"/>
</dbReference>
<dbReference type="EMBL" id="PDJZ01000001">
    <property type="protein sequence ID" value="RXJ85899.1"/>
    <property type="molecule type" value="Genomic_DNA"/>
</dbReference>
<dbReference type="Proteomes" id="UP000290870">
    <property type="component" value="Unassembled WGS sequence"/>
</dbReference>
<organism evidence="1 2">
    <name type="scientific">Arcobacter cloacae</name>
    <dbReference type="NCBI Taxonomy" id="1054034"/>
    <lineage>
        <taxon>Bacteria</taxon>
        <taxon>Pseudomonadati</taxon>
        <taxon>Campylobacterota</taxon>
        <taxon>Epsilonproteobacteria</taxon>
        <taxon>Campylobacterales</taxon>
        <taxon>Arcobacteraceae</taxon>
        <taxon>Arcobacter</taxon>
    </lineage>
</organism>
<gene>
    <name evidence="1" type="ORF">CRU90_01155</name>
</gene>